<keyword evidence="4 7" id="KW-1133">Transmembrane helix</keyword>
<evidence type="ECO:0000256" key="6">
    <source>
        <dbReference type="SAM" id="MobiDB-lite"/>
    </source>
</evidence>
<feature type="transmembrane region" description="Helical" evidence="7">
    <location>
        <begin position="179"/>
        <end position="201"/>
    </location>
</feature>
<dbReference type="PANTHER" id="PTHR30213:SF1">
    <property type="entry name" value="INNER MEMBRANE PROTEIN YHJD"/>
    <property type="match status" value="1"/>
</dbReference>
<dbReference type="OrthoDB" id="3349406at2"/>
<dbReference type="eggNOG" id="COG1295">
    <property type="taxonomic scope" value="Bacteria"/>
</dbReference>
<dbReference type="STRING" id="351607.Acel_1654"/>
<evidence type="ECO:0000256" key="7">
    <source>
        <dbReference type="SAM" id="Phobius"/>
    </source>
</evidence>
<evidence type="ECO:0000313" key="9">
    <source>
        <dbReference type="Proteomes" id="UP000008221"/>
    </source>
</evidence>
<protein>
    <submittedName>
        <fullName evidence="8">Ribonuclease BN</fullName>
    </submittedName>
</protein>
<feature type="transmembrane region" description="Helical" evidence="7">
    <location>
        <begin position="148"/>
        <end position="173"/>
    </location>
</feature>
<evidence type="ECO:0000256" key="4">
    <source>
        <dbReference type="ARBA" id="ARBA00022989"/>
    </source>
</evidence>
<gene>
    <name evidence="8" type="ordered locus">Acel_1654</name>
</gene>
<dbReference type="RefSeq" id="WP_011720489.1">
    <property type="nucleotide sequence ID" value="NC_008578.1"/>
</dbReference>
<dbReference type="Pfam" id="PF03631">
    <property type="entry name" value="Virul_fac_BrkB"/>
    <property type="match status" value="1"/>
</dbReference>
<sequence length="345" mass="37508">MNIIERGLRRIDRLQQRHALLGVPFATVRKFGDDQAGTQAVLLAYYGFFALFPLLLLLTTILGWLLPGHPGLQNRILNSALANFPIIGTQLRGDVHALRGNLLAVIVGIAGLLYGAQGVGQAAQSAMNTVWNVPFRDRPNFFSRRLRGYAWLAVLGLATLISTVVAGFGAQVFPGALGWLWSQSVPFAINLGVFTVIFRVLVAAPLRWRDVRIGVLLAAVFWQGLQIGGGFYVSRTLNHASDVYGFFAIVIGLLSWLYLAAELTLFAAEVNVVIRDRLWPRSLLQPPLTPADRVVLARLTRMAIRRPELDVSVRFTDDAPALTRNPGPPGDPDSTGDPGSSPGAG</sequence>
<evidence type="ECO:0000256" key="1">
    <source>
        <dbReference type="ARBA" id="ARBA00004651"/>
    </source>
</evidence>
<feature type="compositionally biased region" description="Low complexity" evidence="6">
    <location>
        <begin position="332"/>
        <end position="345"/>
    </location>
</feature>
<dbReference type="KEGG" id="ace:Acel_1654"/>
<feature type="transmembrane region" description="Helical" evidence="7">
    <location>
        <begin position="43"/>
        <end position="66"/>
    </location>
</feature>
<dbReference type="HOGENOM" id="CLU_070304_0_0_11"/>
<organism evidence="8 9">
    <name type="scientific">Acidothermus cellulolyticus (strain ATCC 43068 / DSM 8971 / 11B)</name>
    <dbReference type="NCBI Taxonomy" id="351607"/>
    <lineage>
        <taxon>Bacteria</taxon>
        <taxon>Bacillati</taxon>
        <taxon>Actinomycetota</taxon>
        <taxon>Actinomycetes</taxon>
        <taxon>Acidothermales</taxon>
        <taxon>Acidothermaceae</taxon>
        <taxon>Acidothermus</taxon>
    </lineage>
</organism>
<evidence type="ECO:0000313" key="8">
    <source>
        <dbReference type="EMBL" id="ABK53426.1"/>
    </source>
</evidence>
<keyword evidence="2" id="KW-1003">Cell membrane</keyword>
<keyword evidence="3 7" id="KW-0812">Transmembrane</keyword>
<reference evidence="8 9" key="1">
    <citation type="journal article" date="2009" name="Genome Res.">
        <title>Complete genome of the cellulolytic thermophile Acidothermus cellulolyticus 11B provides insights into its ecophysiological and evolutionary adaptations.</title>
        <authorList>
            <person name="Barabote R.D."/>
            <person name="Xie G."/>
            <person name="Leu D.H."/>
            <person name="Normand P."/>
            <person name="Necsulea A."/>
            <person name="Daubin V."/>
            <person name="Medigue C."/>
            <person name="Adney W.S."/>
            <person name="Xu X.C."/>
            <person name="Lapidus A."/>
            <person name="Parales R.E."/>
            <person name="Detter C."/>
            <person name="Pujic P."/>
            <person name="Bruce D."/>
            <person name="Lavire C."/>
            <person name="Challacombe J.F."/>
            <person name="Brettin T.S."/>
            <person name="Berry A.M."/>
        </authorList>
    </citation>
    <scope>NUCLEOTIDE SEQUENCE [LARGE SCALE GENOMIC DNA]</scope>
    <source>
        <strain evidence="9">ATCC 43068 / DSM 8971 / 11B</strain>
    </source>
</reference>
<keyword evidence="9" id="KW-1185">Reference proteome</keyword>
<feature type="transmembrane region" description="Helical" evidence="7">
    <location>
        <begin position="245"/>
        <end position="268"/>
    </location>
</feature>
<comment type="subcellular location">
    <subcellularLocation>
        <location evidence="1">Cell membrane</location>
        <topology evidence="1">Multi-pass membrane protein</topology>
    </subcellularLocation>
</comment>
<dbReference type="GO" id="GO:0005886">
    <property type="term" value="C:plasma membrane"/>
    <property type="evidence" value="ECO:0007669"/>
    <property type="project" value="UniProtKB-SubCell"/>
</dbReference>
<dbReference type="EMBL" id="CP000481">
    <property type="protein sequence ID" value="ABK53426.1"/>
    <property type="molecule type" value="Genomic_DNA"/>
</dbReference>
<dbReference type="PANTHER" id="PTHR30213">
    <property type="entry name" value="INNER MEMBRANE PROTEIN YHJD"/>
    <property type="match status" value="1"/>
</dbReference>
<evidence type="ECO:0000256" key="2">
    <source>
        <dbReference type="ARBA" id="ARBA00022475"/>
    </source>
</evidence>
<keyword evidence="5 7" id="KW-0472">Membrane</keyword>
<dbReference type="AlphaFoldDB" id="A0LVG6"/>
<accession>A0LVG6</accession>
<dbReference type="InterPro" id="IPR017039">
    <property type="entry name" value="Virul_fac_BrkB"/>
</dbReference>
<feature type="transmembrane region" description="Helical" evidence="7">
    <location>
        <begin position="213"/>
        <end position="233"/>
    </location>
</feature>
<dbReference type="InParanoid" id="A0LVG6"/>
<proteinExistence type="predicted"/>
<dbReference type="Proteomes" id="UP000008221">
    <property type="component" value="Chromosome"/>
</dbReference>
<evidence type="ECO:0000256" key="3">
    <source>
        <dbReference type="ARBA" id="ARBA00022692"/>
    </source>
</evidence>
<feature type="region of interest" description="Disordered" evidence="6">
    <location>
        <begin position="317"/>
        <end position="345"/>
    </location>
</feature>
<evidence type="ECO:0000256" key="5">
    <source>
        <dbReference type="ARBA" id="ARBA00023136"/>
    </source>
</evidence>
<name>A0LVG6_ACIC1</name>